<dbReference type="GO" id="GO:0009099">
    <property type="term" value="P:L-valine biosynthetic process"/>
    <property type="evidence" value="ECO:0007669"/>
    <property type="project" value="UniProtKB-UniPathway"/>
</dbReference>
<dbReference type="InterPro" id="IPR054480">
    <property type="entry name" value="AHAS_small-like_ACT"/>
</dbReference>
<dbReference type="FunFam" id="3.30.70.1150:FF:000001">
    <property type="entry name" value="Acetolactate synthase small subunit"/>
    <property type="match status" value="1"/>
</dbReference>
<accession>A0A381VTK8</accession>
<evidence type="ECO:0000259" key="6">
    <source>
        <dbReference type="PROSITE" id="PS51671"/>
    </source>
</evidence>
<comment type="similarity">
    <text evidence="3">Belongs to the acetolactate synthase small subunit family.</text>
</comment>
<dbReference type="GO" id="GO:0005829">
    <property type="term" value="C:cytosol"/>
    <property type="evidence" value="ECO:0007669"/>
    <property type="project" value="TreeGrafter"/>
</dbReference>
<evidence type="ECO:0000313" key="7">
    <source>
        <dbReference type="EMBL" id="SVA43639.1"/>
    </source>
</evidence>
<proteinExistence type="inferred from homology"/>
<dbReference type="InterPro" id="IPR039557">
    <property type="entry name" value="AHAS_ACT"/>
</dbReference>
<dbReference type="PANTHER" id="PTHR30239:SF0">
    <property type="entry name" value="ACETOLACTATE SYNTHASE SMALL SUBUNIT 1, CHLOROPLASTIC"/>
    <property type="match status" value="1"/>
</dbReference>
<dbReference type="CDD" id="cd04878">
    <property type="entry name" value="ACT_AHAS"/>
    <property type="match status" value="1"/>
</dbReference>
<dbReference type="UniPathway" id="UPA00049">
    <property type="reaction ID" value="UER00059"/>
</dbReference>
<dbReference type="FunFam" id="3.30.70.260:FF:000001">
    <property type="entry name" value="Acetolactate synthase, small subunit"/>
    <property type="match status" value="1"/>
</dbReference>
<dbReference type="InterPro" id="IPR019455">
    <property type="entry name" value="Acetolactate_synth_ssu_C"/>
</dbReference>
<dbReference type="Pfam" id="PF10369">
    <property type="entry name" value="ALS_ss_C"/>
    <property type="match status" value="1"/>
</dbReference>
<reference evidence="7" key="1">
    <citation type="submission" date="2018-05" db="EMBL/GenBank/DDBJ databases">
        <authorList>
            <person name="Lanie J.A."/>
            <person name="Ng W.-L."/>
            <person name="Kazmierczak K.M."/>
            <person name="Andrzejewski T.M."/>
            <person name="Davidsen T.M."/>
            <person name="Wayne K.J."/>
            <person name="Tettelin H."/>
            <person name="Glass J.I."/>
            <person name="Rusch D."/>
            <person name="Podicherti R."/>
            <person name="Tsui H.-C.T."/>
            <person name="Winkler M.E."/>
        </authorList>
    </citation>
    <scope>NUCLEOTIDE SEQUENCE</scope>
</reference>
<organism evidence="7">
    <name type="scientific">marine metagenome</name>
    <dbReference type="NCBI Taxonomy" id="408172"/>
    <lineage>
        <taxon>unclassified sequences</taxon>
        <taxon>metagenomes</taxon>
        <taxon>ecological metagenomes</taxon>
    </lineage>
</organism>
<dbReference type="GO" id="GO:0003984">
    <property type="term" value="F:acetolactate synthase activity"/>
    <property type="evidence" value="ECO:0007669"/>
    <property type="project" value="TreeGrafter"/>
</dbReference>
<comment type="pathway">
    <text evidence="2">Amino-acid biosynthesis; L-valine biosynthesis; L-valine from pyruvate: step 1/4.</text>
</comment>
<dbReference type="PROSITE" id="PS51671">
    <property type="entry name" value="ACT"/>
    <property type="match status" value="1"/>
</dbReference>
<comment type="pathway">
    <text evidence="1">Amino-acid biosynthesis; L-isoleucine biosynthesis; L-isoleucine from 2-oxobutanoate: step 1/4.</text>
</comment>
<dbReference type="Gene3D" id="3.30.70.260">
    <property type="match status" value="1"/>
</dbReference>
<dbReference type="InterPro" id="IPR002912">
    <property type="entry name" value="ACT_dom"/>
</dbReference>
<protein>
    <recommendedName>
        <fullName evidence="6">ACT domain-containing protein</fullName>
    </recommendedName>
</protein>
<evidence type="ECO:0000256" key="5">
    <source>
        <dbReference type="ARBA" id="ARBA00023304"/>
    </source>
</evidence>
<dbReference type="Gene3D" id="3.30.70.1150">
    <property type="entry name" value="ACT-like. Chain A, domain 2"/>
    <property type="match status" value="1"/>
</dbReference>
<dbReference type="UniPathway" id="UPA00047">
    <property type="reaction ID" value="UER00055"/>
</dbReference>
<feature type="domain" description="ACT" evidence="6">
    <location>
        <begin position="9"/>
        <end position="83"/>
    </location>
</feature>
<keyword evidence="4" id="KW-0028">Amino-acid biosynthesis</keyword>
<sequence>MSNSTGRHTVTALVEDQPGVLNRISSMFRRRGYNISSLAVGQSEAPGLSRMTFVVEGDPATGEMVAKNLHKLVEVIKVVDISDENAVSRELALVRVKADVASRSEIMQIVDIFRAKIVDVSQGTLIVEVTGDEDKVNSLVDLLRTFGVQEVMRTGTIAMSRGVSFEGEPQATRIPQNAS</sequence>
<evidence type="ECO:0000256" key="4">
    <source>
        <dbReference type="ARBA" id="ARBA00022605"/>
    </source>
</evidence>
<name>A0A381VTK8_9ZZZZ</name>
<evidence type="ECO:0000256" key="1">
    <source>
        <dbReference type="ARBA" id="ARBA00004974"/>
    </source>
</evidence>
<gene>
    <name evidence="7" type="ORF">METZ01_LOCUS96493</name>
</gene>
<keyword evidence="5" id="KW-0100">Branched-chain amino acid biosynthesis</keyword>
<dbReference type="InterPro" id="IPR027271">
    <property type="entry name" value="Acetolactate_synth/TF_NikR_C"/>
</dbReference>
<dbReference type="EMBL" id="UINC01009745">
    <property type="protein sequence ID" value="SVA43639.1"/>
    <property type="molecule type" value="Genomic_DNA"/>
</dbReference>
<dbReference type="GO" id="GO:1990610">
    <property type="term" value="F:acetolactate synthase regulator activity"/>
    <property type="evidence" value="ECO:0007669"/>
    <property type="project" value="InterPro"/>
</dbReference>
<dbReference type="PANTHER" id="PTHR30239">
    <property type="entry name" value="ACETOLACTATE SYNTHASE SMALL SUBUNIT"/>
    <property type="match status" value="1"/>
</dbReference>
<evidence type="ECO:0000256" key="2">
    <source>
        <dbReference type="ARBA" id="ARBA00005025"/>
    </source>
</evidence>
<dbReference type="GO" id="GO:0009097">
    <property type="term" value="P:isoleucine biosynthetic process"/>
    <property type="evidence" value="ECO:0007669"/>
    <property type="project" value="UniProtKB-UniPathway"/>
</dbReference>
<dbReference type="SUPFAM" id="SSF55021">
    <property type="entry name" value="ACT-like"/>
    <property type="match status" value="2"/>
</dbReference>
<dbReference type="Pfam" id="PF22629">
    <property type="entry name" value="ACT_AHAS_ss"/>
    <property type="match status" value="1"/>
</dbReference>
<dbReference type="AlphaFoldDB" id="A0A381VTK8"/>
<evidence type="ECO:0000256" key="3">
    <source>
        <dbReference type="ARBA" id="ARBA00006341"/>
    </source>
</evidence>
<dbReference type="NCBIfam" id="TIGR00119">
    <property type="entry name" value="acolac_sm"/>
    <property type="match status" value="1"/>
</dbReference>
<dbReference type="NCBIfam" id="NF008864">
    <property type="entry name" value="PRK11895.1"/>
    <property type="match status" value="1"/>
</dbReference>
<dbReference type="InterPro" id="IPR004789">
    <property type="entry name" value="Acetalactate_synth_ssu"/>
</dbReference>
<dbReference type="InterPro" id="IPR045865">
    <property type="entry name" value="ACT-like_dom_sf"/>
</dbReference>